<accession>A0A0F0GGR1</accession>
<dbReference type="PATRIC" id="fig|68170.10.peg.9490"/>
<evidence type="ECO:0008006" key="3">
    <source>
        <dbReference type="Google" id="ProtNLM"/>
    </source>
</evidence>
<dbReference type="STRING" id="68170.GCA_000974445_01566"/>
<protein>
    <recommendedName>
        <fullName evidence="3">DUF885 domain-containing protein</fullName>
    </recommendedName>
</protein>
<evidence type="ECO:0000313" key="1">
    <source>
        <dbReference type="EMBL" id="KJK42545.1"/>
    </source>
</evidence>
<dbReference type="Proteomes" id="UP000033393">
    <property type="component" value="Unassembled WGS sequence"/>
</dbReference>
<dbReference type="EMBL" id="JYJG01000343">
    <property type="protein sequence ID" value="KJK42545.1"/>
    <property type="molecule type" value="Genomic_DNA"/>
</dbReference>
<dbReference type="Pfam" id="PF05960">
    <property type="entry name" value="DUF885"/>
    <property type="match status" value="1"/>
</dbReference>
<proteinExistence type="predicted"/>
<comment type="caution">
    <text evidence="1">The sequence shown here is derived from an EMBL/GenBank/DDBJ whole genome shotgun (WGS) entry which is preliminary data.</text>
</comment>
<dbReference type="RefSeq" id="WP_045316366.1">
    <property type="nucleotide sequence ID" value="NZ_JYJG01000343.1"/>
</dbReference>
<dbReference type="AlphaFoldDB" id="A0A0F0GGR1"/>
<dbReference type="PANTHER" id="PTHR33361:SF15">
    <property type="entry name" value="DUF885 FAMILY LIPOPROTEIN"/>
    <property type="match status" value="1"/>
</dbReference>
<name>A0A0F0GGR1_LENAE</name>
<keyword evidence="2" id="KW-1185">Reference proteome</keyword>
<reference evidence="1 2" key="1">
    <citation type="submission" date="2015-02" db="EMBL/GenBank/DDBJ databases">
        <authorList>
            <person name="Ju K.-S."/>
            <person name="Doroghazi J.R."/>
            <person name="Metcalf W."/>
        </authorList>
    </citation>
    <scope>NUCLEOTIDE SEQUENCE [LARGE SCALE GENOMIC DNA]</scope>
    <source>
        <strain evidence="1 2">NRRL B-16140</strain>
    </source>
</reference>
<dbReference type="eggNOG" id="COG4805">
    <property type="taxonomic scope" value="Bacteria"/>
</dbReference>
<organism evidence="1 2">
    <name type="scientific">Lentzea aerocolonigenes</name>
    <name type="common">Lechevalieria aerocolonigenes</name>
    <name type="synonym">Saccharothrix aerocolonigenes</name>
    <dbReference type="NCBI Taxonomy" id="68170"/>
    <lineage>
        <taxon>Bacteria</taxon>
        <taxon>Bacillati</taxon>
        <taxon>Actinomycetota</taxon>
        <taxon>Actinomycetes</taxon>
        <taxon>Pseudonocardiales</taxon>
        <taxon>Pseudonocardiaceae</taxon>
        <taxon>Lentzea</taxon>
    </lineage>
</organism>
<gene>
    <name evidence="1" type="ORF">UK23_36685</name>
</gene>
<dbReference type="PANTHER" id="PTHR33361">
    <property type="entry name" value="GLR0591 PROTEIN"/>
    <property type="match status" value="1"/>
</dbReference>
<dbReference type="OrthoDB" id="9760040at2"/>
<sequence length="528" mass="58385">MTTDTLASFLSWYFDHHPAHAAQVGSLDHYSTFGDFTASAFEQRARDKGEWLARLEALPRSVDRDLALSVLRGALAMETWPSWRRDPHEYSGMVFFGLLSPFLHRLLSEEELVAAAIAKLREVPSVFAAAEANLDASLASPLVVQRAMEQVRTGRSFVLDSLPLEVRSAELRAQLVEAAGPAAEAFDRHAAFLQDLGLRASGDWRMGEKLYSTLLQDKEMLGYGAPELHQRGQDAYASLEAELIELAGSPDWRTVMSSLQDDHPPTLEAMRAEYEAETSRARAALVEHSLVTLPEGEECRVVPSPLFHRAIMSVASYLGPPPLTSRRAGYFFVPFTPDGASDEQVTHRLRTNARPQLPTISVHEAYPGHHWHAAWVATQGDAHPLRKVFRTSYFAEGWALYSEKLLRSVGYYTTRASLMGHVEARLFRAARMVVDTALHCGDMTPAEAESFMVARTALTPGTAVGEVKRYCAWPTQAPSYLTGALEIDLIREEYLAAELGSLRDFHDRIAGSGALPLGLARRVALGED</sequence>
<dbReference type="InterPro" id="IPR010281">
    <property type="entry name" value="DUF885"/>
</dbReference>
<evidence type="ECO:0000313" key="2">
    <source>
        <dbReference type="Proteomes" id="UP000033393"/>
    </source>
</evidence>